<name>A0ABT3K2B4_9PROT</name>
<dbReference type="RefSeq" id="WP_171790195.1">
    <property type="nucleotide sequence ID" value="NZ_JABJWD010000027.1"/>
</dbReference>
<gene>
    <name evidence="1" type="ORF">NO263_03000</name>
</gene>
<dbReference type="Proteomes" id="UP001526337">
    <property type="component" value="Unassembled WGS sequence"/>
</dbReference>
<dbReference type="EMBL" id="JANGSQ010000082">
    <property type="protein sequence ID" value="MCW4589545.1"/>
    <property type="molecule type" value="Genomic_DNA"/>
</dbReference>
<keyword evidence="2" id="KW-1185">Reference proteome</keyword>
<accession>A0ABT3K2B4</accession>
<reference evidence="1 2" key="1">
    <citation type="submission" date="2022-07" db="EMBL/GenBank/DDBJ databases">
        <title>Genome stability of Gluconacetobacter entanii AV429.</title>
        <authorList>
            <person name="Trcek J."/>
            <person name="Cepec E."/>
        </authorList>
    </citation>
    <scope>NUCLEOTIDE SEQUENCE [LARGE SCALE GENOMIC DNA]</scope>
    <source>
        <strain evidence="1 2">AV429_2022</strain>
    </source>
</reference>
<sequence length="56" mass="6250">MTAIDPSYAVPMQYLQRQFTLIPAVLHPSNLSAGVSLTNLKKTQASENTEWFTPEI</sequence>
<protein>
    <submittedName>
        <fullName evidence="1">Uncharacterized protein</fullName>
    </submittedName>
</protein>
<evidence type="ECO:0000313" key="1">
    <source>
        <dbReference type="EMBL" id="MCW4589545.1"/>
    </source>
</evidence>
<proteinExistence type="predicted"/>
<comment type="caution">
    <text evidence="1">The sequence shown here is derived from an EMBL/GenBank/DDBJ whole genome shotgun (WGS) entry which is preliminary data.</text>
</comment>
<evidence type="ECO:0000313" key="2">
    <source>
        <dbReference type="Proteomes" id="UP001526337"/>
    </source>
</evidence>
<organism evidence="1 2">
    <name type="scientific">Gluconacetobacter entanii</name>
    <dbReference type="NCBI Taxonomy" id="108528"/>
    <lineage>
        <taxon>Bacteria</taxon>
        <taxon>Pseudomonadati</taxon>
        <taxon>Pseudomonadota</taxon>
        <taxon>Alphaproteobacteria</taxon>
        <taxon>Acetobacterales</taxon>
        <taxon>Acetobacteraceae</taxon>
        <taxon>Gluconacetobacter</taxon>
    </lineage>
</organism>